<evidence type="ECO:0000256" key="3">
    <source>
        <dbReference type="ARBA" id="ARBA00023002"/>
    </source>
</evidence>
<keyword evidence="7" id="KW-1185">Reference proteome</keyword>
<dbReference type="PROSITE" id="PS51790">
    <property type="entry name" value="MSRB"/>
    <property type="match status" value="1"/>
</dbReference>
<dbReference type="InterPro" id="IPR028427">
    <property type="entry name" value="Met_Sox_Rdtase_MsrB"/>
</dbReference>
<proteinExistence type="inferred from homology"/>
<accession>A0ABN9UIF7</accession>
<keyword evidence="3" id="KW-0560">Oxidoreductase</keyword>
<evidence type="ECO:0000313" key="7">
    <source>
        <dbReference type="Proteomes" id="UP001189429"/>
    </source>
</evidence>
<dbReference type="PANTHER" id="PTHR10173">
    <property type="entry name" value="METHIONINE SULFOXIDE REDUCTASE"/>
    <property type="match status" value="1"/>
</dbReference>
<comment type="catalytic activity">
    <reaction evidence="4">
        <text>L-methionyl-[protein] + [thioredoxin]-disulfide + H2O = L-methionyl-(R)-S-oxide-[protein] + [thioredoxin]-dithiol</text>
        <dbReference type="Rhea" id="RHEA:24164"/>
        <dbReference type="Rhea" id="RHEA-COMP:10698"/>
        <dbReference type="Rhea" id="RHEA-COMP:10700"/>
        <dbReference type="Rhea" id="RHEA-COMP:12313"/>
        <dbReference type="Rhea" id="RHEA-COMP:12314"/>
        <dbReference type="ChEBI" id="CHEBI:15377"/>
        <dbReference type="ChEBI" id="CHEBI:16044"/>
        <dbReference type="ChEBI" id="CHEBI:29950"/>
        <dbReference type="ChEBI" id="CHEBI:45764"/>
        <dbReference type="ChEBI" id="CHEBI:50058"/>
        <dbReference type="EC" id="1.8.4.12"/>
    </reaction>
</comment>
<evidence type="ECO:0000313" key="6">
    <source>
        <dbReference type="EMBL" id="CAK0858646.1"/>
    </source>
</evidence>
<comment type="similarity">
    <text evidence="1">Belongs to the MsrB Met sulfoxide reductase family.</text>
</comment>
<comment type="caution">
    <text evidence="6">The sequence shown here is derived from an EMBL/GenBank/DDBJ whole genome shotgun (WGS) entry which is preliminary data.</text>
</comment>
<dbReference type="EMBL" id="CAUYUJ010015829">
    <property type="protein sequence ID" value="CAK0858646.1"/>
    <property type="molecule type" value="Genomic_DNA"/>
</dbReference>
<protein>
    <recommendedName>
        <fullName evidence="2">peptide-methionine (R)-S-oxide reductase</fullName>
        <ecNumber evidence="2">1.8.4.12</ecNumber>
    </recommendedName>
</protein>
<evidence type="ECO:0000259" key="5">
    <source>
        <dbReference type="PROSITE" id="PS51790"/>
    </source>
</evidence>
<dbReference type="Proteomes" id="UP001189429">
    <property type="component" value="Unassembled WGS sequence"/>
</dbReference>
<dbReference type="InterPro" id="IPR002579">
    <property type="entry name" value="Met_Sox_Rdtase_MsrB_dom"/>
</dbReference>
<gene>
    <name evidence="6" type="ORF">PCOR1329_LOCUS48279</name>
</gene>
<evidence type="ECO:0000256" key="4">
    <source>
        <dbReference type="ARBA" id="ARBA00048488"/>
    </source>
</evidence>
<dbReference type="PANTHER" id="PTHR10173:SF52">
    <property type="entry name" value="METHIONINE-R-SULFOXIDE REDUCTASE B1"/>
    <property type="match status" value="1"/>
</dbReference>
<dbReference type="Pfam" id="PF01641">
    <property type="entry name" value="SelR"/>
    <property type="match status" value="1"/>
</dbReference>
<sequence>MAAAASRALRWRREVRAAERLLVLVLISALARLRLPREAAFVAPGGQARHRPGHGISWGRAQHPRAFAIEGTRRDDGILGRRPGLIAAVLTLSWPDVASAEGGPPASGVASMSRADIDRAAASLDPFQRYVLFGAGTELPFTGRTVNGYAHDNRASGVYASPVSGAALFSSAAKYDSGTGWPSFWAPISAQRITERVDPRDREMRPDLPQTWRVEVLDWASATHLGHAFPDGPEPTGKRYCLNAAALKFLPGDAPEADPAQARWSRALLEELLPPAAPGASKPDL</sequence>
<evidence type="ECO:0000256" key="1">
    <source>
        <dbReference type="ARBA" id="ARBA00007174"/>
    </source>
</evidence>
<dbReference type="InterPro" id="IPR011057">
    <property type="entry name" value="Mss4-like_sf"/>
</dbReference>
<dbReference type="SUPFAM" id="SSF51316">
    <property type="entry name" value="Mss4-like"/>
    <property type="match status" value="1"/>
</dbReference>
<dbReference type="Gene3D" id="2.170.150.20">
    <property type="entry name" value="Peptide methionine sulfoxide reductase"/>
    <property type="match status" value="1"/>
</dbReference>
<evidence type="ECO:0000256" key="2">
    <source>
        <dbReference type="ARBA" id="ARBA00012499"/>
    </source>
</evidence>
<reference evidence="6" key="1">
    <citation type="submission" date="2023-10" db="EMBL/GenBank/DDBJ databases">
        <authorList>
            <person name="Chen Y."/>
            <person name="Shah S."/>
            <person name="Dougan E. K."/>
            <person name="Thang M."/>
            <person name="Chan C."/>
        </authorList>
    </citation>
    <scope>NUCLEOTIDE SEQUENCE [LARGE SCALE GENOMIC DNA]</scope>
</reference>
<dbReference type="EC" id="1.8.4.12" evidence="2"/>
<name>A0ABN9UIF7_9DINO</name>
<feature type="domain" description="MsrB" evidence="5">
    <location>
        <begin position="117"/>
        <end position="252"/>
    </location>
</feature>
<organism evidence="6 7">
    <name type="scientific">Prorocentrum cordatum</name>
    <dbReference type="NCBI Taxonomy" id="2364126"/>
    <lineage>
        <taxon>Eukaryota</taxon>
        <taxon>Sar</taxon>
        <taxon>Alveolata</taxon>
        <taxon>Dinophyceae</taxon>
        <taxon>Prorocentrales</taxon>
        <taxon>Prorocentraceae</taxon>
        <taxon>Prorocentrum</taxon>
    </lineage>
</organism>